<dbReference type="EMBL" id="GBXM01075760">
    <property type="protein sequence ID" value="JAH32817.1"/>
    <property type="molecule type" value="Transcribed_RNA"/>
</dbReference>
<proteinExistence type="predicted"/>
<accession>A0A0E9RVK3</accession>
<organism evidence="1">
    <name type="scientific">Anguilla anguilla</name>
    <name type="common">European freshwater eel</name>
    <name type="synonym">Muraena anguilla</name>
    <dbReference type="NCBI Taxonomy" id="7936"/>
    <lineage>
        <taxon>Eukaryota</taxon>
        <taxon>Metazoa</taxon>
        <taxon>Chordata</taxon>
        <taxon>Craniata</taxon>
        <taxon>Vertebrata</taxon>
        <taxon>Euteleostomi</taxon>
        <taxon>Actinopterygii</taxon>
        <taxon>Neopterygii</taxon>
        <taxon>Teleostei</taxon>
        <taxon>Anguilliformes</taxon>
        <taxon>Anguillidae</taxon>
        <taxon>Anguilla</taxon>
    </lineage>
</organism>
<name>A0A0E9RVK3_ANGAN</name>
<reference evidence="1" key="2">
    <citation type="journal article" date="2015" name="Fish Shellfish Immunol.">
        <title>Early steps in the European eel (Anguilla anguilla)-Vibrio vulnificus interaction in the gills: Role of the RtxA13 toxin.</title>
        <authorList>
            <person name="Callol A."/>
            <person name="Pajuelo D."/>
            <person name="Ebbesson L."/>
            <person name="Teles M."/>
            <person name="MacKenzie S."/>
            <person name="Amaro C."/>
        </authorList>
    </citation>
    <scope>NUCLEOTIDE SEQUENCE</scope>
</reference>
<dbReference type="AlphaFoldDB" id="A0A0E9RVK3"/>
<evidence type="ECO:0000313" key="1">
    <source>
        <dbReference type="EMBL" id="JAH32817.1"/>
    </source>
</evidence>
<protein>
    <submittedName>
        <fullName evidence="1">Uncharacterized protein</fullName>
    </submittedName>
</protein>
<reference evidence="1" key="1">
    <citation type="submission" date="2014-11" db="EMBL/GenBank/DDBJ databases">
        <authorList>
            <person name="Amaro Gonzalez C."/>
        </authorList>
    </citation>
    <scope>NUCLEOTIDE SEQUENCE</scope>
</reference>
<sequence length="36" mass="4522">MRYVLYILTQKSVFVQEYRKHHQIYVFSNKVFDLDL</sequence>